<dbReference type="InterPro" id="IPR019756">
    <property type="entry name" value="Pept_S26A_signal_pept_1_Ser-AS"/>
</dbReference>
<feature type="transmembrane region" description="Helical" evidence="6">
    <location>
        <begin position="71"/>
        <end position="93"/>
    </location>
</feature>
<evidence type="ECO:0000256" key="4">
    <source>
        <dbReference type="ARBA" id="ARBA00022801"/>
    </source>
</evidence>
<evidence type="ECO:0000313" key="10">
    <source>
        <dbReference type="Proteomes" id="UP000824190"/>
    </source>
</evidence>
<keyword evidence="6" id="KW-1133">Transmembrane helix</keyword>
<dbReference type="AlphaFoldDB" id="A0A9D1UJY8"/>
<comment type="subcellular location">
    <subcellularLocation>
        <location evidence="1">Cell membrane</location>
        <topology evidence="1">Single-pass type II membrane protein</topology>
    </subcellularLocation>
    <subcellularLocation>
        <location evidence="6">Membrane</location>
        <topology evidence="6">Single-pass type II membrane protein</topology>
    </subcellularLocation>
</comment>
<dbReference type="PRINTS" id="PR00727">
    <property type="entry name" value="LEADERPTASE"/>
</dbReference>
<proteinExistence type="inferred from homology"/>
<accession>A0A9D1UJY8</accession>
<evidence type="ECO:0000256" key="6">
    <source>
        <dbReference type="RuleBase" id="RU362042"/>
    </source>
</evidence>
<keyword evidence="6" id="KW-0812">Transmembrane</keyword>
<comment type="caution">
    <text evidence="9">The sequence shown here is derived from an EMBL/GenBank/DDBJ whole genome shotgun (WGS) entry which is preliminary data.</text>
</comment>
<dbReference type="Proteomes" id="UP000824190">
    <property type="component" value="Unassembled WGS sequence"/>
</dbReference>
<dbReference type="InterPro" id="IPR036286">
    <property type="entry name" value="LexA/Signal_pep-like_sf"/>
</dbReference>
<evidence type="ECO:0000313" key="9">
    <source>
        <dbReference type="EMBL" id="HIW90178.1"/>
    </source>
</evidence>
<dbReference type="SUPFAM" id="SSF51306">
    <property type="entry name" value="LexA/Signal peptidase"/>
    <property type="match status" value="1"/>
</dbReference>
<reference evidence="9" key="1">
    <citation type="journal article" date="2021" name="PeerJ">
        <title>Extensive microbial diversity within the chicken gut microbiome revealed by metagenomics and culture.</title>
        <authorList>
            <person name="Gilroy R."/>
            <person name="Ravi A."/>
            <person name="Getino M."/>
            <person name="Pursley I."/>
            <person name="Horton D.L."/>
            <person name="Alikhan N.F."/>
            <person name="Baker D."/>
            <person name="Gharbi K."/>
            <person name="Hall N."/>
            <person name="Watson M."/>
            <person name="Adriaenssens E.M."/>
            <person name="Foster-Nyarko E."/>
            <person name="Jarju S."/>
            <person name="Secka A."/>
            <person name="Antonio M."/>
            <person name="Oren A."/>
            <person name="Chaudhuri R.R."/>
            <person name="La Ragione R."/>
            <person name="Hildebrand F."/>
            <person name="Pallen M.J."/>
        </authorList>
    </citation>
    <scope>NUCLEOTIDE SEQUENCE</scope>
    <source>
        <strain evidence="9">CHK32-1732</strain>
    </source>
</reference>
<dbReference type="GO" id="GO:0004252">
    <property type="term" value="F:serine-type endopeptidase activity"/>
    <property type="evidence" value="ECO:0007669"/>
    <property type="project" value="InterPro"/>
</dbReference>
<keyword evidence="6" id="KW-0472">Membrane</keyword>
<evidence type="ECO:0000256" key="5">
    <source>
        <dbReference type="PIRSR" id="PIRSR600223-1"/>
    </source>
</evidence>
<protein>
    <recommendedName>
        <fullName evidence="6">Signal peptidase I</fullName>
        <ecNumber evidence="6">3.4.21.89</ecNumber>
    </recommendedName>
</protein>
<dbReference type="EMBL" id="DXGC01000007">
    <property type="protein sequence ID" value="HIW90178.1"/>
    <property type="molecule type" value="Genomic_DNA"/>
</dbReference>
<comment type="similarity">
    <text evidence="2 6">Belongs to the peptidase S26 family.</text>
</comment>
<feature type="active site" evidence="5">
    <location>
        <position position="99"/>
    </location>
</feature>
<dbReference type="PANTHER" id="PTHR43390:SF1">
    <property type="entry name" value="CHLOROPLAST PROCESSING PEPTIDASE"/>
    <property type="match status" value="1"/>
</dbReference>
<dbReference type="Gene3D" id="2.10.109.10">
    <property type="entry name" value="Umud Fragment, subunit A"/>
    <property type="match status" value="1"/>
</dbReference>
<dbReference type="GO" id="GO:0005886">
    <property type="term" value="C:plasma membrane"/>
    <property type="evidence" value="ECO:0007669"/>
    <property type="project" value="UniProtKB-SubCell"/>
</dbReference>
<dbReference type="InterPro" id="IPR000223">
    <property type="entry name" value="Pept_S26A_signal_pept_1"/>
</dbReference>
<name>A0A9D1UJY8_9CORY</name>
<dbReference type="GO" id="GO:0006465">
    <property type="term" value="P:signal peptide processing"/>
    <property type="evidence" value="ECO:0007669"/>
    <property type="project" value="InterPro"/>
</dbReference>
<dbReference type="GO" id="GO:0009003">
    <property type="term" value="F:signal peptidase activity"/>
    <property type="evidence" value="ECO:0007669"/>
    <property type="project" value="UniProtKB-EC"/>
</dbReference>
<evidence type="ECO:0000256" key="2">
    <source>
        <dbReference type="ARBA" id="ARBA00009370"/>
    </source>
</evidence>
<evidence type="ECO:0000256" key="7">
    <source>
        <dbReference type="SAM" id="MobiDB-lite"/>
    </source>
</evidence>
<dbReference type="CDD" id="cd06530">
    <property type="entry name" value="S26_SPase_I"/>
    <property type="match status" value="1"/>
</dbReference>
<feature type="domain" description="Peptidase S26" evidence="8">
    <location>
        <begin position="68"/>
        <end position="281"/>
    </location>
</feature>
<dbReference type="PROSITE" id="PS00501">
    <property type="entry name" value="SPASE_I_1"/>
    <property type="match status" value="1"/>
</dbReference>
<feature type="region of interest" description="Disordered" evidence="7">
    <location>
        <begin position="1"/>
        <end position="56"/>
    </location>
</feature>
<dbReference type="Pfam" id="PF10502">
    <property type="entry name" value="Peptidase_S26"/>
    <property type="match status" value="1"/>
</dbReference>
<evidence type="ECO:0000259" key="8">
    <source>
        <dbReference type="Pfam" id="PF10502"/>
    </source>
</evidence>
<gene>
    <name evidence="9" type="primary">lepB</name>
    <name evidence="9" type="ORF">H9870_00700</name>
</gene>
<dbReference type="NCBIfam" id="TIGR02227">
    <property type="entry name" value="sigpep_I_bact"/>
    <property type="match status" value="1"/>
</dbReference>
<dbReference type="InterPro" id="IPR019533">
    <property type="entry name" value="Peptidase_S26"/>
</dbReference>
<evidence type="ECO:0000256" key="3">
    <source>
        <dbReference type="ARBA" id="ARBA00022670"/>
    </source>
</evidence>
<comment type="catalytic activity">
    <reaction evidence="6">
        <text>Cleavage of hydrophobic, N-terminal signal or leader sequences from secreted and periplasmic proteins.</text>
        <dbReference type="EC" id="3.4.21.89"/>
    </reaction>
</comment>
<keyword evidence="3 6" id="KW-0645">Protease</keyword>
<evidence type="ECO:0000256" key="1">
    <source>
        <dbReference type="ARBA" id="ARBA00004401"/>
    </source>
</evidence>
<feature type="active site" evidence="5">
    <location>
        <position position="177"/>
    </location>
</feature>
<dbReference type="EC" id="3.4.21.89" evidence="6"/>
<reference evidence="9" key="2">
    <citation type="submission" date="2021-04" db="EMBL/GenBank/DDBJ databases">
        <authorList>
            <person name="Gilroy R."/>
        </authorList>
    </citation>
    <scope>NUCLEOTIDE SEQUENCE</scope>
    <source>
        <strain evidence="9">CHK32-1732</strain>
    </source>
</reference>
<keyword evidence="4 6" id="KW-0378">Hydrolase</keyword>
<dbReference type="PANTHER" id="PTHR43390">
    <property type="entry name" value="SIGNAL PEPTIDASE I"/>
    <property type="match status" value="1"/>
</dbReference>
<organism evidence="9 10">
    <name type="scientific">Candidatus Corynebacterium avicola</name>
    <dbReference type="NCBI Taxonomy" id="2838527"/>
    <lineage>
        <taxon>Bacteria</taxon>
        <taxon>Bacillati</taxon>
        <taxon>Actinomycetota</taxon>
        <taxon>Actinomycetes</taxon>
        <taxon>Mycobacteriales</taxon>
        <taxon>Corynebacteriaceae</taxon>
        <taxon>Corynebacterium</taxon>
    </lineage>
</organism>
<sequence length="290" mass="31206">MRSRRNSCALVGVGGGLGDRLSRVSDSRAVQPDPSDPHGPVSSNAGEPGAGGAAGAGGVAKKKKMPVWAEYVLTFVVAILLLGLFNTFIGRLYQIPSESMEPTLIGCDDCTDDRIFVDKVSYRFGEPEQGDVVVFTGTDAWNEDYTSTRSDQPVVAALQNGLEKIGILAPDEFTLVKRVIATGGQTVQCQEGDPGIMVDGEKVDDSFTMDPMSYAVDPRTGSDECQGEYFGPVEVPEDSLWLMGDNRTNSKDSRYYHLAGDEQDGTIPLDNVVGKVQFKVWPLSRIGGVE</sequence>